<name>A0AAU7CDN3_9BACT</name>
<dbReference type="EMBL" id="CP155447">
    <property type="protein sequence ID" value="XBH03622.1"/>
    <property type="molecule type" value="Genomic_DNA"/>
</dbReference>
<evidence type="ECO:0000313" key="1">
    <source>
        <dbReference type="EMBL" id="XBH03622.1"/>
    </source>
</evidence>
<reference evidence="1" key="1">
    <citation type="submission" date="2024-05" db="EMBL/GenBank/DDBJ databases">
        <title>Planctomycetes of the genus Singulisphaera possess chitinolytic capabilities.</title>
        <authorList>
            <person name="Ivanova A."/>
        </authorList>
    </citation>
    <scope>NUCLEOTIDE SEQUENCE</scope>
    <source>
        <strain evidence="1">Ch08T</strain>
    </source>
</reference>
<dbReference type="AlphaFoldDB" id="A0AAU7CDN3"/>
<dbReference type="RefSeq" id="WP_406696361.1">
    <property type="nucleotide sequence ID" value="NZ_CP155447.1"/>
</dbReference>
<proteinExistence type="predicted"/>
<organism evidence="1">
    <name type="scientific">Singulisphaera sp. Ch08</name>
    <dbReference type="NCBI Taxonomy" id="3120278"/>
    <lineage>
        <taxon>Bacteria</taxon>
        <taxon>Pseudomonadati</taxon>
        <taxon>Planctomycetota</taxon>
        <taxon>Planctomycetia</taxon>
        <taxon>Isosphaerales</taxon>
        <taxon>Isosphaeraceae</taxon>
        <taxon>Singulisphaera</taxon>
    </lineage>
</organism>
<accession>A0AAU7CDN3</accession>
<gene>
    <name evidence="1" type="ORF">V5E97_35750</name>
</gene>
<protein>
    <submittedName>
        <fullName evidence="1">Uncharacterized protein</fullName>
    </submittedName>
</protein>
<sequence>MQLVITTTGEVRCLYSELIDLMSLGPPTITRASYVEPGPDGRWHTDLRPLLGPVLGPFERRSEALNAEQVWIEAYLLGSGS</sequence>